<proteinExistence type="predicted"/>
<evidence type="ECO:0000313" key="2">
    <source>
        <dbReference type="Proteomes" id="UP001595816"/>
    </source>
</evidence>
<reference evidence="2" key="1">
    <citation type="journal article" date="2019" name="Int. J. Syst. Evol. Microbiol.">
        <title>The Global Catalogue of Microorganisms (GCM) 10K type strain sequencing project: providing services to taxonomists for standard genome sequencing and annotation.</title>
        <authorList>
            <consortium name="The Broad Institute Genomics Platform"/>
            <consortium name="The Broad Institute Genome Sequencing Center for Infectious Disease"/>
            <person name="Wu L."/>
            <person name="Ma J."/>
        </authorList>
    </citation>
    <scope>NUCLEOTIDE SEQUENCE [LARGE SCALE GENOMIC DNA]</scope>
    <source>
        <strain evidence="2">CGMCC 4.7289</strain>
    </source>
</reference>
<keyword evidence="2" id="KW-1185">Reference proteome</keyword>
<comment type="caution">
    <text evidence="1">The sequence shown here is derived from an EMBL/GenBank/DDBJ whole genome shotgun (WGS) entry which is preliminary data.</text>
</comment>
<evidence type="ECO:0000313" key="1">
    <source>
        <dbReference type="EMBL" id="MFC4134406.1"/>
    </source>
</evidence>
<dbReference type="RefSeq" id="WP_253763872.1">
    <property type="nucleotide sequence ID" value="NZ_JBHSAY010000015.1"/>
</dbReference>
<name>A0ABV8LVG2_9ACTN</name>
<accession>A0ABV8LVG2</accession>
<dbReference type="EMBL" id="JBHSAY010000015">
    <property type="protein sequence ID" value="MFC4134406.1"/>
    <property type="molecule type" value="Genomic_DNA"/>
</dbReference>
<organism evidence="1 2">
    <name type="scientific">Hamadaea flava</name>
    <dbReference type="NCBI Taxonomy" id="1742688"/>
    <lineage>
        <taxon>Bacteria</taxon>
        <taxon>Bacillati</taxon>
        <taxon>Actinomycetota</taxon>
        <taxon>Actinomycetes</taxon>
        <taxon>Micromonosporales</taxon>
        <taxon>Micromonosporaceae</taxon>
        <taxon>Hamadaea</taxon>
    </lineage>
</organism>
<protein>
    <submittedName>
        <fullName evidence="1">DUF2238 domain-containing protein</fullName>
    </submittedName>
</protein>
<sequence length="53" mass="5536">MGHFLQGFAPAILVREVLTQPSATGKPMVEPAHLLRMPGVQRVLGADGVGGAR</sequence>
<dbReference type="Proteomes" id="UP001595816">
    <property type="component" value="Unassembled WGS sequence"/>
</dbReference>
<gene>
    <name evidence="1" type="ORF">ACFOZ4_27660</name>
</gene>